<dbReference type="PRINTS" id="PR00725">
    <property type="entry name" value="DADACBPTASE1"/>
</dbReference>
<evidence type="ECO:0000259" key="11">
    <source>
        <dbReference type="Pfam" id="PF00768"/>
    </source>
</evidence>
<dbReference type="PROSITE" id="PS51257">
    <property type="entry name" value="PROKAR_LIPOPROTEIN"/>
    <property type="match status" value="1"/>
</dbReference>
<dbReference type="SUPFAM" id="SSF56601">
    <property type="entry name" value="beta-lactamase/transpeptidase-like"/>
    <property type="match status" value="1"/>
</dbReference>
<keyword evidence="2 10" id="KW-0732">Signal</keyword>
<evidence type="ECO:0000313" key="12">
    <source>
        <dbReference type="EMBL" id="MBB5263669.1"/>
    </source>
</evidence>
<protein>
    <submittedName>
        <fullName evidence="12">D-alanyl-D-alanine carboxypeptidase (Penicillin-binding protein 5/6)</fullName>
        <ecNumber evidence="12">3.4.16.4</ecNumber>
    </submittedName>
</protein>
<dbReference type="InterPro" id="IPR018044">
    <property type="entry name" value="Peptidase_S11"/>
</dbReference>
<dbReference type="InterPro" id="IPR001967">
    <property type="entry name" value="Peptidase_S11_N"/>
</dbReference>
<proteinExistence type="inferred from homology"/>
<dbReference type="AlphaFoldDB" id="A0A7W8H847"/>
<name>A0A7W8H847_9FIRM</name>
<evidence type="ECO:0000256" key="10">
    <source>
        <dbReference type="SAM" id="SignalP"/>
    </source>
</evidence>
<keyword evidence="12" id="KW-0121">Carboxypeptidase</keyword>
<dbReference type="Gene3D" id="3.40.710.10">
    <property type="entry name" value="DD-peptidase/beta-lactamase superfamily"/>
    <property type="match status" value="1"/>
</dbReference>
<gene>
    <name evidence="12" type="ORF">HNP82_000767</name>
</gene>
<dbReference type="GO" id="GO:0008360">
    <property type="term" value="P:regulation of cell shape"/>
    <property type="evidence" value="ECO:0007669"/>
    <property type="project" value="UniProtKB-KW"/>
</dbReference>
<comment type="similarity">
    <text evidence="1 9">Belongs to the peptidase S11 family.</text>
</comment>
<evidence type="ECO:0000256" key="9">
    <source>
        <dbReference type="RuleBase" id="RU004016"/>
    </source>
</evidence>
<evidence type="ECO:0000256" key="5">
    <source>
        <dbReference type="ARBA" id="ARBA00022984"/>
    </source>
</evidence>
<dbReference type="EMBL" id="JACHFW010000002">
    <property type="protein sequence ID" value="MBB5263669.1"/>
    <property type="molecule type" value="Genomic_DNA"/>
</dbReference>
<evidence type="ECO:0000256" key="3">
    <source>
        <dbReference type="ARBA" id="ARBA00022801"/>
    </source>
</evidence>
<evidence type="ECO:0000256" key="8">
    <source>
        <dbReference type="PIRSR" id="PIRSR618044-2"/>
    </source>
</evidence>
<feature type="chain" id="PRO_5030928971" evidence="10">
    <location>
        <begin position="26"/>
        <end position="328"/>
    </location>
</feature>
<keyword evidence="6" id="KW-0961">Cell wall biogenesis/degradation</keyword>
<evidence type="ECO:0000313" key="13">
    <source>
        <dbReference type="Proteomes" id="UP000543642"/>
    </source>
</evidence>
<feature type="binding site" evidence="8">
    <location>
        <position position="278"/>
    </location>
    <ligand>
        <name>substrate</name>
    </ligand>
</feature>
<reference evidence="12 13" key="1">
    <citation type="submission" date="2020-08" db="EMBL/GenBank/DDBJ databases">
        <title>Genomic Encyclopedia of Type Strains, Phase IV (KMG-IV): sequencing the most valuable type-strain genomes for metagenomic binning, comparative biology and taxonomic classification.</title>
        <authorList>
            <person name="Goeker M."/>
        </authorList>
    </citation>
    <scope>NUCLEOTIDE SEQUENCE [LARGE SCALE GENOMIC DNA]</scope>
    <source>
        <strain evidence="12 13">DSM 106146</strain>
    </source>
</reference>
<dbReference type="Pfam" id="PF00768">
    <property type="entry name" value="Peptidase_S11"/>
    <property type="match status" value="1"/>
</dbReference>
<dbReference type="GO" id="GO:0009002">
    <property type="term" value="F:serine-type D-Ala-D-Ala carboxypeptidase activity"/>
    <property type="evidence" value="ECO:0007669"/>
    <property type="project" value="UniProtKB-EC"/>
</dbReference>
<sequence length="328" mass="35489">MNKKGPLLITACCICVLLCACQPSAALLNKYSEMDLLQSSDVLSLVEPGKASGFAEDLAVVSSEDNEASLSDSTIPTTAALLIQTNTKEALYYKNIYQPVAPASLTKLMTALLVFKYGNLDDEITITQEMIDVDNPEAQMAGFAVGDKISVRDMLYCMLIYSGNDTSNAIGIYISGSIEEFADLMNSEAKNLGAMHTHFVNACGLDADGHLSCAYDLYLMFSACMEYEEFRDAISQSEYTVNYTSASGEAVSKTFDTTNLYFTGDYSPPEGVNIFGGKTGTTGNAGACLILYTTDNQDNPYIALILGGDDKPELYQQMSNLLSMIQKN</sequence>
<accession>A0A7W8H847</accession>
<dbReference type="PANTHER" id="PTHR21581:SF6">
    <property type="entry name" value="TRAFFICKING PROTEIN PARTICLE COMPLEX SUBUNIT 12"/>
    <property type="match status" value="1"/>
</dbReference>
<keyword evidence="4" id="KW-0133">Cell shape</keyword>
<organism evidence="12 13">
    <name type="scientific">Catenibacillus scindens</name>
    <dbReference type="NCBI Taxonomy" id="673271"/>
    <lineage>
        <taxon>Bacteria</taxon>
        <taxon>Bacillati</taxon>
        <taxon>Bacillota</taxon>
        <taxon>Clostridia</taxon>
        <taxon>Lachnospirales</taxon>
        <taxon>Lachnospiraceae</taxon>
        <taxon>Catenibacillus</taxon>
    </lineage>
</organism>
<dbReference type="GO" id="GO:0071555">
    <property type="term" value="P:cell wall organization"/>
    <property type="evidence" value="ECO:0007669"/>
    <property type="project" value="UniProtKB-KW"/>
</dbReference>
<evidence type="ECO:0000256" key="7">
    <source>
        <dbReference type="PIRSR" id="PIRSR618044-1"/>
    </source>
</evidence>
<dbReference type="EC" id="3.4.16.4" evidence="12"/>
<evidence type="ECO:0000256" key="4">
    <source>
        <dbReference type="ARBA" id="ARBA00022960"/>
    </source>
</evidence>
<evidence type="ECO:0000256" key="1">
    <source>
        <dbReference type="ARBA" id="ARBA00007164"/>
    </source>
</evidence>
<evidence type="ECO:0000256" key="2">
    <source>
        <dbReference type="ARBA" id="ARBA00022729"/>
    </source>
</evidence>
<keyword evidence="5" id="KW-0573">Peptidoglycan synthesis</keyword>
<feature type="active site" description="Acyl-ester intermediate" evidence="7">
    <location>
        <position position="104"/>
    </location>
</feature>
<feature type="active site" evidence="7">
    <location>
        <position position="162"/>
    </location>
</feature>
<dbReference type="PANTHER" id="PTHR21581">
    <property type="entry name" value="D-ALANYL-D-ALANINE CARBOXYPEPTIDASE"/>
    <property type="match status" value="1"/>
</dbReference>
<dbReference type="InterPro" id="IPR012338">
    <property type="entry name" value="Beta-lactam/transpept-like"/>
</dbReference>
<feature type="active site" description="Proton acceptor" evidence="7">
    <location>
        <position position="107"/>
    </location>
</feature>
<dbReference type="GO" id="GO:0006508">
    <property type="term" value="P:proteolysis"/>
    <property type="evidence" value="ECO:0007669"/>
    <property type="project" value="InterPro"/>
</dbReference>
<feature type="signal peptide" evidence="10">
    <location>
        <begin position="1"/>
        <end position="25"/>
    </location>
</feature>
<keyword evidence="3 12" id="KW-0378">Hydrolase</keyword>
<dbReference type="GO" id="GO:0009252">
    <property type="term" value="P:peptidoglycan biosynthetic process"/>
    <property type="evidence" value="ECO:0007669"/>
    <property type="project" value="UniProtKB-KW"/>
</dbReference>
<comment type="caution">
    <text evidence="12">The sequence shown here is derived from an EMBL/GenBank/DDBJ whole genome shotgun (WGS) entry which is preliminary data.</text>
</comment>
<feature type="domain" description="Peptidase S11 D-alanyl-D-alanine carboxypeptidase A N-terminal" evidence="11">
    <location>
        <begin position="71"/>
        <end position="308"/>
    </location>
</feature>
<keyword evidence="12" id="KW-0645">Protease</keyword>
<dbReference type="RefSeq" id="WP_183771686.1">
    <property type="nucleotide sequence ID" value="NZ_JACHFW010000002.1"/>
</dbReference>
<evidence type="ECO:0000256" key="6">
    <source>
        <dbReference type="ARBA" id="ARBA00023316"/>
    </source>
</evidence>
<dbReference type="Proteomes" id="UP000543642">
    <property type="component" value="Unassembled WGS sequence"/>
</dbReference>
<keyword evidence="13" id="KW-1185">Reference proteome</keyword>